<dbReference type="RefSeq" id="WP_259093886.1">
    <property type="nucleotide sequence ID" value="NZ_CP130454.1"/>
</dbReference>
<dbReference type="InterPro" id="IPR017853">
    <property type="entry name" value="GH"/>
</dbReference>
<dbReference type="SUPFAM" id="SSF51445">
    <property type="entry name" value="(Trans)glycosidases"/>
    <property type="match status" value="1"/>
</dbReference>
<reference evidence="1 2" key="1">
    <citation type="submission" date="2022-08" db="EMBL/GenBank/DDBJ databases">
        <title>Bacterial and archaeal communities from various locations to study Microbial Dark Matter (Phase II).</title>
        <authorList>
            <person name="Stepanauskas R."/>
        </authorList>
    </citation>
    <scope>NUCLEOTIDE SEQUENCE [LARGE SCALE GENOMIC DNA]</scope>
    <source>
        <strain evidence="1 2">PD1</strain>
    </source>
</reference>
<proteinExistence type="predicted"/>
<keyword evidence="2" id="KW-1185">Reference proteome</keyword>
<organism evidence="1 2">
    <name type="scientific">Candidatus Fervidibacter sacchari</name>
    <dbReference type="NCBI Taxonomy" id="1448929"/>
    <lineage>
        <taxon>Bacteria</taxon>
        <taxon>Candidatus Fervidibacterota</taxon>
        <taxon>Candidatus Fervidibacter</taxon>
    </lineage>
</organism>
<dbReference type="Proteomes" id="UP001204798">
    <property type="component" value="Unassembled WGS sequence"/>
</dbReference>
<comment type="caution">
    <text evidence="1">The sequence shown here is derived from an EMBL/GenBank/DDBJ whole genome shotgun (WGS) entry which is preliminary data.</text>
</comment>
<accession>A0ABT2EMW8</accession>
<evidence type="ECO:0000313" key="1">
    <source>
        <dbReference type="EMBL" id="MCS3918265.1"/>
    </source>
</evidence>
<dbReference type="EMBL" id="JANUCP010000001">
    <property type="protein sequence ID" value="MCS3918265.1"/>
    <property type="molecule type" value="Genomic_DNA"/>
</dbReference>
<gene>
    <name evidence="1" type="ORF">M2350_000662</name>
</gene>
<evidence type="ECO:0000313" key="2">
    <source>
        <dbReference type="Proteomes" id="UP001204798"/>
    </source>
</evidence>
<evidence type="ECO:0008006" key="3">
    <source>
        <dbReference type="Google" id="ProtNLM"/>
    </source>
</evidence>
<name>A0ABT2EMW8_9BACT</name>
<protein>
    <recommendedName>
        <fullName evidence="3">Asl1-like glycosyl hydrolase catalytic domain-containing protein</fullName>
    </recommendedName>
</protein>
<sequence length="316" mass="36195">MWWLVALLIFEPLSQSKLGIHLIGRYTDGAKKIIAAGPRVIKVLDPQANSQMVEAMRDYKRCYPRGIVVMRVWERTPQVRYSLYDDPVASADDFWRKVLEPAVNALPPSDRKLVDFLEGPNEGENTPTWESVDAAKWFGRFWVQLAKRIASAGFRPCVGSIAVGNPPGTVDEIFAKLDAFVPALRAAKQFRGAWSYHAYSLEYTTDLGVERWYSLRYRLFYEFLKSRHPDIADIPLILTEGGIDRAGNPKTDGWRARGDSEKFQRWLQWFDSELRKDKEVIGVTLFQIGDPQGWWSFDLEPIADWLANYLTSANSK</sequence>